<evidence type="ECO:0000313" key="2">
    <source>
        <dbReference type="EMBL" id="KIM00794.1"/>
    </source>
</evidence>
<evidence type="ECO:0000259" key="1">
    <source>
        <dbReference type="SMART" id="SM00065"/>
    </source>
</evidence>
<accession>A0A0C2Z0A9</accession>
<comment type="caution">
    <text evidence="2">The sequence shown here is derived from an EMBL/GenBank/DDBJ whole genome shotgun (WGS) entry which is preliminary data.</text>
</comment>
<keyword evidence="3" id="KW-1185">Reference proteome</keyword>
<name>A0A0C2Z0A9_PARME</name>
<dbReference type="PANTHER" id="PTHR43102">
    <property type="entry name" value="SLR1143 PROTEIN"/>
    <property type="match status" value="1"/>
</dbReference>
<dbReference type="Pfam" id="PF01590">
    <property type="entry name" value="GAF"/>
    <property type="match status" value="1"/>
</dbReference>
<dbReference type="STRING" id="272627.CCC_02569"/>
<dbReference type="InterPro" id="IPR003018">
    <property type="entry name" value="GAF"/>
</dbReference>
<dbReference type="SUPFAM" id="SSF55781">
    <property type="entry name" value="GAF domain-like"/>
    <property type="match status" value="1"/>
</dbReference>
<dbReference type="Gene3D" id="3.30.450.40">
    <property type="match status" value="1"/>
</dbReference>
<feature type="domain" description="GAF" evidence="1">
    <location>
        <begin position="26"/>
        <end position="168"/>
    </location>
</feature>
<dbReference type="InterPro" id="IPR029016">
    <property type="entry name" value="GAF-like_dom_sf"/>
</dbReference>
<protein>
    <submittedName>
        <fullName evidence="2">GGDEF domain-contatining protein</fullName>
    </submittedName>
</protein>
<gene>
    <name evidence="2" type="ORF">CCC_02569</name>
</gene>
<dbReference type="AlphaFoldDB" id="A0A0C2Z0A9"/>
<evidence type="ECO:0000313" key="3">
    <source>
        <dbReference type="Proteomes" id="UP000031971"/>
    </source>
</evidence>
<dbReference type="SMART" id="SM00065">
    <property type="entry name" value="GAF"/>
    <property type="match status" value="1"/>
</dbReference>
<dbReference type="OrthoDB" id="315417at2"/>
<dbReference type="Proteomes" id="UP000031971">
    <property type="component" value="Unassembled WGS sequence"/>
</dbReference>
<dbReference type="RefSeq" id="WP_052472826.1">
    <property type="nucleotide sequence ID" value="NZ_JXSL01000001.1"/>
</dbReference>
<dbReference type="PANTHER" id="PTHR43102:SF2">
    <property type="entry name" value="GAF DOMAIN-CONTAINING PROTEIN"/>
    <property type="match status" value="1"/>
</dbReference>
<organism evidence="2 3">
    <name type="scientific">Paramagnetospirillum magnetotacticum MS-1</name>
    <dbReference type="NCBI Taxonomy" id="272627"/>
    <lineage>
        <taxon>Bacteria</taxon>
        <taxon>Pseudomonadati</taxon>
        <taxon>Pseudomonadota</taxon>
        <taxon>Alphaproteobacteria</taxon>
        <taxon>Rhodospirillales</taxon>
        <taxon>Magnetospirillaceae</taxon>
        <taxon>Paramagnetospirillum</taxon>
    </lineage>
</organism>
<dbReference type="EMBL" id="JXSL01000001">
    <property type="protein sequence ID" value="KIM00794.1"/>
    <property type="molecule type" value="Genomic_DNA"/>
</dbReference>
<reference evidence="2 3" key="1">
    <citation type="submission" date="2015-01" db="EMBL/GenBank/DDBJ databases">
        <title>Genome Sequence of Magnetospirillum magnetotacticum Strain MS-1.</title>
        <authorList>
            <person name="Marinov G.K."/>
            <person name="Smalley M.D."/>
            <person name="DeSalvo G."/>
        </authorList>
    </citation>
    <scope>NUCLEOTIDE SEQUENCE [LARGE SCALE GENOMIC DNA]</scope>
    <source>
        <strain evidence="2 3">MS-1</strain>
    </source>
</reference>
<proteinExistence type="predicted"/>
<sequence length="330" mass="36599">MKEPLLPADEASRLAALRRLGVLDTQAEERFDRITRIAKTHFGVAIALVSLVDADRQWFKSCQGIDASETPRNISFCGHAILREEIFVVTNAIEHPDFADNPLVIGPPNIRFYAGAPLHAPDGERVGTLCVIDPRPRDFSAEDSDVLRDLANCVEGELALAHIRNLPEQINLSVNDMIWAFGLSMPTWGSLKNTLNEQAKPVLALLGRWLSDHPDENVPLRAPTPAELFDMLNVTLGEKAPSLKFFSLHLGLDATGGYRWITLGGGCHGATKRSMSIILGEGQFGLENRWLAWVEMAQAEARLRLFFVRRRSGKSESVSDSPYQQPTPKR</sequence>